<sequence length="347" mass="36356">MTWILFMLCLAIAGRELYLAFDRKRSGVAAEIAGVHARLSALQSTREELEKVRAVERDQAERIERLGSAQEEQAASLERADARIRSLIGQINDRVLPEVSARLARQRGAVDRLSAEVARLRGHLAERLDQAAAASLGADPVDTVAGGLGAGTAEPRAELAREFARFARRYGLRVELNVPVPAASAPAPAGEDADGDAPAGDGNTAWRRRCYLSGRSPRGLERDFIGLLSTLRTAGDVGGDPAAATLVDRGVGGDGGEIGAGEGVDGEAAEAVRAARALLDALKQTESGGAQIGPLILARTPESLVCGVLPLAELRGADPAALVADPDGTAERLRRLPEGRRYDASAG</sequence>
<accession>A0A931DJX7</accession>
<dbReference type="Proteomes" id="UP000614047">
    <property type="component" value="Unassembled WGS sequence"/>
</dbReference>
<dbReference type="AlphaFoldDB" id="A0A931DJX7"/>
<evidence type="ECO:0000313" key="4">
    <source>
        <dbReference type="Proteomes" id="UP000614047"/>
    </source>
</evidence>
<dbReference type="EMBL" id="JADOUA010000001">
    <property type="protein sequence ID" value="MBG6092564.1"/>
    <property type="molecule type" value="Genomic_DNA"/>
</dbReference>
<protein>
    <submittedName>
        <fullName evidence="3">Coiled-coil protein SlyX</fullName>
    </submittedName>
</protein>
<feature type="compositionally biased region" description="Basic and acidic residues" evidence="2">
    <location>
        <begin position="329"/>
        <end position="347"/>
    </location>
</feature>
<feature type="coiled-coil region" evidence="1">
    <location>
        <begin position="39"/>
        <end position="80"/>
    </location>
</feature>
<proteinExistence type="predicted"/>
<name>A0A931DJX7_9ACTN</name>
<reference evidence="3" key="1">
    <citation type="submission" date="2020-11" db="EMBL/GenBank/DDBJ databases">
        <title>Sequencing the genomes of 1000 actinobacteria strains.</title>
        <authorList>
            <person name="Klenk H.-P."/>
        </authorList>
    </citation>
    <scope>NUCLEOTIDE SEQUENCE</scope>
    <source>
        <strain evidence="3">DSM 43175</strain>
    </source>
</reference>
<comment type="caution">
    <text evidence="3">The sequence shown here is derived from an EMBL/GenBank/DDBJ whole genome shotgun (WGS) entry which is preliminary data.</text>
</comment>
<evidence type="ECO:0000256" key="2">
    <source>
        <dbReference type="SAM" id="MobiDB-lite"/>
    </source>
</evidence>
<organism evidence="3 4">
    <name type="scientific">Actinomadura viridis</name>
    <dbReference type="NCBI Taxonomy" id="58110"/>
    <lineage>
        <taxon>Bacteria</taxon>
        <taxon>Bacillati</taxon>
        <taxon>Actinomycetota</taxon>
        <taxon>Actinomycetes</taxon>
        <taxon>Streptosporangiales</taxon>
        <taxon>Thermomonosporaceae</taxon>
        <taxon>Actinomadura</taxon>
    </lineage>
</organism>
<gene>
    <name evidence="3" type="ORF">IW256_006677</name>
</gene>
<keyword evidence="4" id="KW-1185">Reference proteome</keyword>
<feature type="region of interest" description="Disordered" evidence="2">
    <location>
        <begin position="326"/>
        <end position="347"/>
    </location>
</feature>
<dbReference type="RefSeq" id="WP_197014728.1">
    <property type="nucleotide sequence ID" value="NZ_BAABES010000009.1"/>
</dbReference>
<evidence type="ECO:0000256" key="1">
    <source>
        <dbReference type="SAM" id="Coils"/>
    </source>
</evidence>
<keyword evidence="1" id="KW-0175">Coiled coil</keyword>
<evidence type="ECO:0000313" key="3">
    <source>
        <dbReference type="EMBL" id="MBG6092564.1"/>
    </source>
</evidence>